<evidence type="ECO:0000256" key="2">
    <source>
        <dbReference type="SAM" id="MobiDB-lite"/>
    </source>
</evidence>
<dbReference type="Pfam" id="PF13086">
    <property type="entry name" value="AAA_11"/>
    <property type="match status" value="1"/>
</dbReference>
<dbReference type="PANTHER" id="PTHR10887:SF495">
    <property type="entry name" value="HELICASE SENATAXIN ISOFORM X1-RELATED"/>
    <property type="match status" value="1"/>
</dbReference>
<evidence type="ECO:0000313" key="6">
    <source>
        <dbReference type="Proteomes" id="UP001230188"/>
    </source>
</evidence>
<name>A0AAD7UBZ5_9STRA</name>
<evidence type="ECO:0000313" key="5">
    <source>
        <dbReference type="EMBL" id="KAJ8601758.1"/>
    </source>
</evidence>
<feature type="region of interest" description="Disordered" evidence="2">
    <location>
        <begin position="2961"/>
        <end position="3011"/>
    </location>
</feature>
<comment type="caution">
    <text evidence="5">The sequence shown here is derived from an EMBL/GenBank/DDBJ whole genome shotgun (WGS) entry which is preliminary data.</text>
</comment>
<dbReference type="SUPFAM" id="SSF52540">
    <property type="entry name" value="P-loop containing nucleoside triphosphate hydrolases"/>
    <property type="match status" value="2"/>
</dbReference>
<feature type="compositionally biased region" description="Polar residues" evidence="2">
    <location>
        <begin position="3319"/>
        <end position="3328"/>
    </location>
</feature>
<feature type="domain" description="DNA2/NAM7 helicase-like C-terminal" evidence="4">
    <location>
        <begin position="2635"/>
        <end position="2898"/>
    </location>
</feature>
<feature type="compositionally biased region" description="Acidic residues" evidence="2">
    <location>
        <begin position="3223"/>
        <end position="3233"/>
    </location>
</feature>
<dbReference type="InterPro" id="IPR027417">
    <property type="entry name" value="P-loop_NTPase"/>
</dbReference>
<dbReference type="PANTHER" id="PTHR10887">
    <property type="entry name" value="DNA2/NAM7 HELICASE FAMILY"/>
    <property type="match status" value="1"/>
</dbReference>
<feature type="domain" description="DNA2/NAM7 helicase helicase" evidence="3">
    <location>
        <begin position="2541"/>
        <end position="2609"/>
    </location>
</feature>
<feature type="region of interest" description="Disordered" evidence="2">
    <location>
        <begin position="2811"/>
        <end position="2871"/>
    </location>
</feature>
<dbReference type="Proteomes" id="UP001230188">
    <property type="component" value="Unassembled WGS sequence"/>
</dbReference>
<evidence type="ECO:0000256" key="1">
    <source>
        <dbReference type="SAM" id="Coils"/>
    </source>
</evidence>
<accession>A0AAD7UBZ5</accession>
<sequence>MSTVAKLLARAEPGSVVVHRPFAGCDEPEAQRWARRLAVEDGVVCAASSFGEGEWRVGCEVAWSAAPRSTGLSWRGAALYEIEAVADADDGSLARLEVALEVATKVRWRVEVSDGNMVGGLVQPLELAGLACGVEEFFVFLDALLGVDDKPVSAARGVALVATRPDKPEVVARVPATLKPTPGLVARLIERVSPGPVREARSWRFAAAAAAGLWERAPKIDVSGTKVKVEAGAATWTPGHRADVIDAWTAALEVGADVLPVDDDDDDVPPEAPLLVSGRSALSDRGLGKLLRGRAPVRADVVSPDWTTCRDIMAALRDGRLDVVISEAPPPPALCRTLAKRAGVAVVQSRAFFGVCDEIFAVLDAGGAAFLAVGTTRDEDDEPAPPFLLLPLEKTHDAPKPQNKGMMMTRDDRLRRVRAGAPVGNPLAADQRGEGGVPVVSVVAIPELQPTERLFLDAMRGADAAAKFWASAETTIEQRGTAVEEEEKGASVAAALDSAQRRFVAAATSSSSSSVTCVSGGPGSGRTRALAHAVSSRLCSRGATAALVVAPCRETLVQIAATLADAGLPRTAAVILSESECDDAETLSLVAANVNAARLRSSDDLQPREEAAAIIVSCSTTTPRQEALHATEEAVEAARSRARSRLERVEASRDATRKATIDALARTAAFVSLRAYSARGERPGGRKHLASAFAALDGWSDLLRASCPVVLATPRALPRWLALRPAFDVLAVDDAAALDVYEIVPAIARLQVRAVCFVAGTDDDDAGRHSAWSAAERVAEANVVLRERYGGDALPFAASLDHLFKQQQQQQQRLTVRKGRWPSTRVDSTLGGVASALARCRGEREFPSDAMSRTCYGGRRDVAEDFRALRGATVCIGAMAAAVETLRAVSKEIRLQLTSTLSVVAACSDSANARCLRVLLAAEDPDGDVAKAMGRVYACDFKTLAVSGGVGACDVALVCSAGGRRATTAAPKKEKALRRTIRGARLAAIVLASGDSSDDFASVPPATEPPPPPPWAVALVERARELRDMPMRLVPVRHLYAVANYDSLVLCHPKQRETDESLLTDVAVALPAALRRFAWRRVLHLCEPPESADAEALAAALVSDLCSWRRCVDFESVAIENSNKLVGTVRVSGPVPARVLGALRVRARIELPPWIRRRFRKRPKPTRVVELRKISATTTTTTTHHDNFPFAVSFVAEGHKTLAAPGTTCVFELCDGTSVVLASASAVREATPPLPPNVVKIEVASSSLSVFIRAYGARASPWNDQHLEIHCVATTTTTSGAASVAATRRCCCSPAIDDDDDDPKLVSLVLELDGGDDEYCVSVWAENSAGSSEKKIIADGVVLPPRETPPEDRDRVVLETEEDGIDGGGGAFCDEDDNDSGPCCCCFDDEPADVLDGCFAAAADEELQDDDDKIGGRLWLSSTEDEGTVNFHGVVEPDATLEIEARRWRTDAPEEQGHRFSVLGSDLETTSDGSRCLGGDLRHKFKAPPGSIAIQVRARLLGGDDDWTSPVLLRLDAPSSLIREKCPRVVDAWLDDSKKHHPRGGNPTQTLLAGLQRGCTLHISIRLDFYDDDSAADYWSANDASSFVSANIVLSSSDERLPCAVSSGRASSNKSVVHLKLAASSEARRVWYRCAAAAAAAEQLVVAKAVRVSTARDDVFELGASEFLEALEDPPATNPLHVIAVASTTLFDGDFETVADVATVASEIGRICLCAERAAMESTVVDTCDDVERELARALVEEWEQQQTTPPSAPFGSASAAAQDVLRAAAAACSEARQKTAFTYVEWLMRHELAPETRTASLEDVFADVSDGLPALGSLLIDATRDEEWSPAKDKWVSWLALKTDPIVVDALASALLSRGQIALVPGRGNKCELSGLHAFRVGETLDEFDGSQQAAVCFFENDNVVDVIVPVRASKCCGDSLLVERDGAAFVNPASRSNTAAPVRSRVEVFLANGELWSTSLETLRLHEHRLRVSSAYAAIFGSCSNNNKQRPLVIDARDQHMPPIAGVADATQRKAIARVVAGESFVMRGPPGTGKSATISNAAVALAATGKTVLIIGQEEAAARVVAHKIRALSKMSTSSRDTVLCAAAEDILATKPKVRSASDADGDEAVQLQYGLDYLADEWRRLRDHARLPSRSFAASHISLPDDADPSSSRWSLSEDSYRPGALAARAWAEEKTGGWKTPRSARATQNDIDEEDPRDEALSEDLCVAVLHRGRMRDGTPREWRYVCELCGERRASAATARRHLAKHKIALAIDGPDTIESQKKKRRVTKREADARDEMVARYNELQAWQDSDAQAAAATAFGERVVNASAKRVDAAAADLAAHEGNLQDALERLTRLNGAMRRSPVAAAEPTLQAVAAHCLKAALLHAGPADGFFADVAVPFAEALHNNDNDLEHSRLFALVRLLASSNDDDTTDASSLGVAAALASLERIRCSLSLSAEARATADALYDARSPSARSSLADLVRCAVEMTYLLSNNTRSSVLLTDGFSASKQLARSARCRSLASLRVACTRADAAVLARLHDAGEDSSSSLKRKKKDRFGLAPIVCATPASARRLGLLDRAGVFDVVFIDEASQMRTRDAVPLAAAARTSLVIAGDDQQLPPRASRSNNCSASRGVLDDVLDLGILPLVPLEWHYRSGDPTLIAISNALFYDSRLVAPFAAPRVSQATDHTRKGLMAVLVGGDMESDRGPPAGLVNYSQAAAVAKDARDIIAAADSSGESLSLGIITLNRPQRSLIAKLLLADNRARLEPHPTYVGALRRRPDVEDRAASVLERDAPLFVESIDRIQGEERDVILFSTLLAPRNGGPVQASTRKKQRTKDETTAEPWDALEEISSSSDDEEGGERRRKATTTTSNRRAQHRSRASAIRHYSTLTHAHGHRLLNVGITRAIRTMRCYVHPECPAPSPHDDRRGRRAFGWLVRALLGRASPCSCASCAHLAGQLAHLCQGRRREATTAASPRCMGKENVSPGGDIKPSAMQLVVRREDGEEDEEEDLEAASVQPGPRGDLFAQSTVEWLEREARESAACRVVSLAPTRQSSQTGAVDAAAFDARGRAVAVLCSPSPADQQEILDAADAFPNALLHPKLGWTRVCRLEPSSVISWIVEADDVVEAFERVAAGAQAFARSVFFGADTTSSSSEKKCSDESASALEWFLIALDPHRIHPTETEIDVPTDEDSVGSLEDFIHDEASSLAEDDARSLGSLRSPHPAVRRLDSDMGDPEEEEGSVPEFPAAMRESIPTTARRRRRRRVLIEDDEEDDPHSRAEEEIEEEGKHEPVPTTTTTTTPSRHVAIEEGEKKGAGETIEDEEEVRTPTTKSQVPMTTTTTTIRRRRVVIEADY</sequence>
<gene>
    <name evidence="5" type="ORF">CTAYLR_006759</name>
</gene>
<dbReference type="InterPro" id="IPR045055">
    <property type="entry name" value="DNA2/NAM7-like"/>
</dbReference>
<feature type="coiled-coil region" evidence="1">
    <location>
        <begin position="2319"/>
        <end position="2346"/>
    </location>
</feature>
<dbReference type="GO" id="GO:0004386">
    <property type="term" value="F:helicase activity"/>
    <property type="evidence" value="ECO:0007669"/>
    <property type="project" value="InterPro"/>
</dbReference>
<feature type="region of interest" description="Disordered" evidence="2">
    <location>
        <begin position="3199"/>
        <end position="3334"/>
    </location>
</feature>
<organism evidence="5 6">
    <name type="scientific">Chrysophaeum taylorii</name>
    <dbReference type="NCBI Taxonomy" id="2483200"/>
    <lineage>
        <taxon>Eukaryota</taxon>
        <taxon>Sar</taxon>
        <taxon>Stramenopiles</taxon>
        <taxon>Ochrophyta</taxon>
        <taxon>Pelagophyceae</taxon>
        <taxon>Pelagomonadales</taxon>
        <taxon>Pelagomonadaceae</taxon>
        <taxon>Chrysophaeum</taxon>
    </lineage>
</organism>
<feature type="compositionally biased region" description="Acidic residues" evidence="2">
    <location>
        <begin position="2994"/>
        <end position="3003"/>
    </location>
</feature>
<dbReference type="EMBL" id="JAQMWT010000406">
    <property type="protein sequence ID" value="KAJ8601758.1"/>
    <property type="molecule type" value="Genomic_DNA"/>
</dbReference>
<protein>
    <submittedName>
        <fullName evidence="5">Uncharacterized protein</fullName>
    </submittedName>
</protein>
<evidence type="ECO:0000259" key="3">
    <source>
        <dbReference type="Pfam" id="PF13086"/>
    </source>
</evidence>
<feature type="compositionally biased region" description="Basic and acidic residues" evidence="2">
    <location>
        <begin position="3267"/>
        <end position="3283"/>
    </location>
</feature>
<feature type="compositionally biased region" description="Basic and acidic residues" evidence="2">
    <location>
        <begin position="3297"/>
        <end position="3307"/>
    </location>
</feature>
<evidence type="ECO:0000259" key="4">
    <source>
        <dbReference type="Pfam" id="PF13087"/>
    </source>
</evidence>
<dbReference type="InterPro" id="IPR041677">
    <property type="entry name" value="DNA2/NAM7_AAA_11"/>
</dbReference>
<dbReference type="Pfam" id="PF13087">
    <property type="entry name" value="AAA_12"/>
    <property type="match status" value="1"/>
</dbReference>
<dbReference type="InterPro" id="IPR041679">
    <property type="entry name" value="DNA2/NAM7-like_C"/>
</dbReference>
<reference evidence="5" key="1">
    <citation type="submission" date="2023-01" db="EMBL/GenBank/DDBJ databases">
        <title>Metagenome sequencing of chrysophaentin producing Chrysophaeum taylorii.</title>
        <authorList>
            <person name="Davison J."/>
            <person name="Bewley C."/>
        </authorList>
    </citation>
    <scope>NUCLEOTIDE SEQUENCE</scope>
    <source>
        <strain evidence="5">NIES-1699</strain>
    </source>
</reference>
<keyword evidence="6" id="KW-1185">Reference proteome</keyword>
<dbReference type="Gene3D" id="3.40.50.300">
    <property type="entry name" value="P-loop containing nucleotide triphosphate hydrolases"/>
    <property type="match status" value="4"/>
</dbReference>
<keyword evidence="1" id="KW-0175">Coiled coil</keyword>
<proteinExistence type="predicted"/>
<feature type="region of interest" description="Disordered" evidence="2">
    <location>
        <begin position="2176"/>
        <end position="2202"/>
    </location>
</feature>